<dbReference type="GeneID" id="92083770"/>
<organism evidence="1 2">
    <name type="scientific">Apiospora aurea</name>
    <dbReference type="NCBI Taxonomy" id="335848"/>
    <lineage>
        <taxon>Eukaryota</taxon>
        <taxon>Fungi</taxon>
        <taxon>Dikarya</taxon>
        <taxon>Ascomycota</taxon>
        <taxon>Pezizomycotina</taxon>
        <taxon>Sordariomycetes</taxon>
        <taxon>Xylariomycetidae</taxon>
        <taxon>Amphisphaeriales</taxon>
        <taxon>Apiosporaceae</taxon>
        <taxon>Apiospora</taxon>
    </lineage>
</organism>
<comment type="caution">
    <text evidence="1">The sequence shown here is derived from an EMBL/GenBank/DDBJ whole genome shotgun (WGS) entry which is preliminary data.</text>
</comment>
<dbReference type="Proteomes" id="UP001391051">
    <property type="component" value="Unassembled WGS sequence"/>
</dbReference>
<evidence type="ECO:0008006" key="3">
    <source>
        <dbReference type="Google" id="ProtNLM"/>
    </source>
</evidence>
<proteinExistence type="predicted"/>
<name>A0ABR1PT72_9PEZI</name>
<protein>
    <recommendedName>
        <fullName evidence="3">Transposase</fullName>
    </recommendedName>
</protein>
<keyword evidence="2" id="KW-1185">Reference proteome</keyword>
<sequence length="87" mass="9997">MAVYLFDEFDVEVTVPCISRALASASWSKKVSRRVAKERNMDLRDFYLHRLSAFRSYHLVYVDESGCDSRIGFRRTGWSPCGNSVSP</sequence>
<reference evidence="1 2" key="1">
    <citation type="submission" date="2023-01" db="EMBL/GenBank/DDBJ databases">
        <title>Analysis of 21 Apiospora genomes using comparative genomics revels a genus with tremendous synthesis potential of carbohydrate active enzymes and secondary metabolites.</title>
        <authorList>
            <person name="Sorensen T."/>
        </authorList>
    </citation>
    <scope>NUCLEOTIDE SEQUENCE [LARGE SCALE GENOMIC DNA]</scope>
    <source>
        <strain evidence="1 2">CBS 24483</strain>
    </source>
</reference>
<dbReference type="RefSeq" id="XP_066692946.1">
    <property type="nucleotide sequence ID" value="XM_066850708.1"/>
</dbReference>
<evidence type="ECO:0000313" key="1">
    <source>
        <dbReference type="EMBL" id="KAK7937618.1"/>
    </source>
</evidence>
<dbReference type="EMBL" id="JAQQWE010000010">
    <property type="protein sequence ID" value="KAK7937618.1"/>
    <property type="molecule type" value="Genomic_DNA"/>
</dbReference>
<accession>A0ABR1PT72</accession>
<gene>
    <name evidence="1" type="ORF">PG986_014486</name>
</gene>
<evidence type="ECO:0000313" key="2">
    <source>
        <dbReference type="Proteomes" id="UP001391051"/>
    </source>
</evidence>